<feature type="domain" description="T-SNARE coiled-coil homology" evidence="3">
    <location>
        <begin position="41"/>
        <end position="103"/>
    </location>
</feature>
<dbReference type="GO" id="GO:0005643">
    <property type="term" value="C:nuclear pore"/>
    <property type="evidence" value="ECO:0007669"/>
    <property type="project" value="TreeGrafter"/>
</dbReference>
<dbReference type="PROSITE" id="PS50192">
    <property type="entry name" value="T_SNARE"/>
    <property type="match status" value="1"/>
</dbReference>
<keyword evidence="2" id="KW-0472">Membrane</keyword>
<evidence type="ECO:0000256" key="2">
    <source>
        <dbReference type="SAM" id="Phobius"/>
    </source>
</evidence>
<organism evidence="4 5">
    <name type="scientific">Lophiotrema nucula</name>
    <dbReference type="NCBI Taxonomy" id="690887"/>
    <lineage>
        <taxon>Eukaryota</taxon>
        <taxon>Fungi</taxon>
        <taxon>Dikarya</taxon>
        <taxon>Ascomycota</taxon>
        <taxon>Pezizomycotina</taxon>
        <taxon>Dothideomycetes</taxon>
        <taxon>Pleosporomycetidae</taxon>
        <taxon>Pleosporales</taxon>
        <taxon>Lophiotremataceae</taxon>
        <taxon>Lophiotrema</taxon>
    </lineage>
</organism>
<evidence type="ECO:0000259" key="3">
    <source>
        <dbReference type="PROSITE" id="PS50192"/>
    </source>
</evidence>
<feature type="coiled-coil region" evidence="1">
    <location>
        <begin position="152"/>
        <end position="200"/>
    </location>
</feature>
<sequence>MDDDSWQRLIDFQSQATELRQDLGAANAEISKLKTEQTKHLKEIEERDSSLHEAEQKHLRVKAQLDDHKAQLDDQRAAFNELDDNLLRANTDTNDANQKLRQAEDQRDEYRTRLLNTELQLQDLTQQWQSEQARVQELEDFKPQVTLLSEQVQGFHEDLANANQQLDEQKRVIEVKDKRIQNLEQQLQKALESIAESAEHARAATEAPASPFSEPPAVRAIGESLQEELSALSDDELHDEDDYFAQELGVSDITAISTAPIDPATPALTTTATQTDAQVLKFSGVTAIGTQPVAPAPPALTTTPTQTDVQELNFSGITATSTEPIELAPPALTTVFTQTDASPKPTLFTVTEIASVVPAEPFEIVELPLAQVSDALVQTDTQLLTGATVQLATKSTQTLAAPKVSAKSAASWDNATFIKKALLYAALALALFFLYMNWLDLRAWNNANSSFNRHNYYGAYGTPRYLFGVVPIGYDVGNGPWSEAFAKFVSFAVQTIEDQLGSERLISNF</sequence>
<feature type="coiled-coil region" evidence="1">
    <location>
        <begin position="16"/>
        <end position="127"/>
    </location>
</feature>
<dbReference type="InterPro" id="IPR000727">
    <property type="entry name" value="T_SNARE_dom"/>
</dbReference>
<dbReference type="GO" id="GO:0006406">
    <property type="term" value="P:mRNA export from nucleus"/>
    <property type="evidence" value="ECO:0007669"/>
    <property type="project" value="TreeGrafter"/>
</dbReference>
<dbReference type="Proteomes" id="UP000799770">
    <property type="component" value="Unassembled WGS sequence"/>
</dbReference>
<reference evidence="4" key="1">
    <citation type="journal article" date="2020" name="Stud. Mycol.">
        <title>101 Dothideomycetes genomes: a test case for predicting lifestyles and emergence of pathogens.</title>
        <authorList>
            <person name="Haridas S."/>
            <person name="Albert R."/>
            <person name="Binder M."/>
            <person name="Bloem J."/>
            <person name="Labutti K."/>
            <person name="Salamov A."/>
            <person name="Andreopoulos B."/>
            <person name="Baker S."/>
            <person name="Barry K."/>
            <person name="Bills G."/>
            <person name="Bluhm B."/>
            <person name="Cannon C."/>
            <person name="Castanera R."/>
            <person name="Culley D."/>
            <person name="Daum C."/>
            <person name="Ezra D."/>
            <person name="Gonzalez J."/>
            <person name="Henrissat B."/>
            <person name="Kuo A."/>
            <person name="Liang C."/>
            <person name="Lipzen A."/>
            <person name="Lutzoni F."/>
            <person name="Magnuson J."/>
            <person name="Mondo S."/>
            <person name="Nolan M."/>
            <person name="Ohm R."/>
            <person name="Pangilinan J."/>
            <person name="Park H.-J."/>
            <person name="Ramirez L."/>
            <person name="Alfaro M."/>
            <person name="Sun H."/>
            <person name="Tritt A."/>
            <person name="Yoshinaga Y."/>
            <person name="Zwiers L.-H."/>
            <person name="Turgeon B."/>
            <person name="Goodwin S."/>
            <person name="Spatafora J."/>
            <person name="Crous P."/>
            <person name="Grigoriev I."/>
        </authorList>
    </citation>
    <scope>NUCLEOTIDE SEQUENCE</scope>
    <source>
        <strain evidence="4">CBS 627.86</strain>
    </source>
</reference>
<dbReference type="PANTHER" id="PTHR18898">
    <property type="entry name" value="NUCLEOPROTEIN TPR-RELATED"/>
    <property type="match status" value="1"/>
</dbReference>
<proteinExistence type="predicted"/>
<keyword evidence="5" id="KW-1185">Reference proteome</keyword>
<evidence type="ECO:0000256" key="1">
    <source>
        <dbReference type="SAM" id="Coils"/>
    </source>
</evidence>
<feature type="transmembrane region" description="Helical" evidence="2">
    <location>
        <begin position="421"/>
        <end position="439"/>
    </location>
</feature>
<dbReference type="OrthoDB" id="3788331at2759"/>
<keyword evidence="2" id="KW-0812">Transmembrane</keyword>
<gene>
    <name evidence="4" type="ORF">BDV96DRAFT_108302</name>
</gene>
<dbReference type="EMBL" id="ML977326">
    <property type="protein sequence ID" value="KAF2114077.1"/>
    <property type="molecule type" value="Genomic_DNA"/>
</dbReference>
<keyword evidence="2" id="KW-1133">Transmembrane helix</keyword>
<dbReference type="Gene3D" id="1.10.287.1490">
    <property type="match status" value="1"/>
</dbReference>
<evidence type="ECO:0000313" key="4">
    <source>
        <dbReference type="EMBL" id="KAF2114077.1"/>
    </source>
</evidence>
<dbReference type="GO" id="GO:1901673">
    <property type="term" value="P:regulation of mitotic spindle assembly"/>
    <property type="evidence" value="ECO:0007669"/>
    <property type="project" value="TreeGrafter"/>
</dbReference>
<evidence type="ECO:0000313" key="5">
    <source>
        <dbReference type="Proteomes" id="UP000799770"/>
    </source>
</evidence>
<dbReference type="PANTHER" id="PTHR18898:SF2">
    <property type="entry name" value="NUCLEOPROTEIN TPR"/>
    <property type="match status" value="1"/>
</dbReference>
<accession>A0A6A5Z5E9</accession>
<dbReference type="AlphaFoldDB" id="A0A6A5Z5E9"/>
<keyword evidence="1" id="KW-0175">Coiled coil</keyword>
<name>A0A6A5Z5E9_9PLEO</name>
<protein>
    <recommendedName>
        <fullName evidence="3">t-SNARE coiled-coil homology domain-containing protein</fullName>
    </recommendedName>
</protein>
<dbReference type="GO" id="GO:0017056">
    <property type="term" value="F:structural constituent of nuclear pore"/>
    <property type="evidence" value="ECO:0007669"/>
    <property type="project" value="TreeGrafter"/>
</dbReference>